<evidence type="ECO:0000256" key="7">
    <source>
        <dbReference type="ARBA" id="ARBA00023136"/>
    </source>
</evidence>
<sequence length="302" mass="33803">MQAVEKLPSFIERNLGNCLIAVLLGIIYGPILIHWYDGWLNKSISIEHEYFSHGILGLPYAAYIIFHENRQKWRQLDNKSHPLGGFLLLIGIAFYINGSIELANLSFPIILGGIFLWLKGMPGLKLNGFPLLLIFLATPNSIPYLLTPYTLPLQTFIANVAGFILMQLGLDVRVDQIYLAVNDRFVEVAPYCAGLKMMFTSLYVSLLLLHWSGNLTNRKRIITLLSGAVIISIAANIVRNTLLSLFHGYGNDKAFASLHEGTGGDLYSVLMLVIIVALNWSLDKMEIQQKELIELEGENPDE</sequence>
<proteinExistence type="predicted"/>
<dbReference type="GO" id="GO:0006508">
    <property type="term" value="P:proteolysis"/>
    <property type="evidence" value="ECO:0007669"/>
    <property type="project" value="UniProtKB-KW"/>
</dbReference>
<evidence type="ECO:0000256" key="4">
    <source>
        <dbReference type="ARBA" id="ARBA00022692"/>
    </source>
</evidence>
<evidence type="ECO:0000256" key="2">
    <source>
        <dbReference type="ARBA" id="ARBA00022475"/>
    </source>
</evidence>
<comment type="subcellular location">
    <subcellularLocation>
        <location evidence="1">Cell membrane</location>
        <topology evidence="1">Multi-pass membrane protein</topology>
    </subcellularLocation>
</comment>
<dbReference type="InterPro" id="IPR026492">
    <property type="entry name" value="Cyanoexo_CrtB"/>
</dbReference>
<organism evidence="9 10">
    <name type="scientific">Rippkaea orientalis (strain PCC 8801 / RF-1)</name>
    <name type="common">Cyanothece sp. (strain PCC 8801)</name>
    <dbReference type="NCBI Taxonomy" id="41431"/>
    <lineage>
        <taxon>Bacteria</taxon>
        <taxon>Bacillati</taxon>
        <taxon>Cyanobacteriota</taxon>
        <taxon>Cyanophyceae</taxon>
        <taxon>Oscillatoriophycideae</taxon>
        <taxon>Chroococcales</taxon>
        <taxon>Aphanothecaceae</taxon>
        <taxon>Rippkaea</taxon>
        <taxon>Rippkaea orientalis</taxon>
    </lineage>
</organism>
<dbReference type="NCBIfam" id="TIGR02602">
    <property type="entry name" value="8TM_EpsH"/>
    <property type="match status" value="1"/>
</dbReference>
<dbReference type="GO" id="GO:0008233">
    <property type="term" value="F:peptidase activity"/>
    <property type="evidence" value="ECO:0007669"/>
    <property type="project" value="UniProtKB-KW"/>
</dbReference>
<dbReference type="GO" id="GO:0005886">
    <property type="term" value="C:plasma membrane"/>
    <property type="evidence" value="ECO:0007669"/>
    <property type="project" value="UniProtKB-SubCell"/>
</dbReference>
<gene>
    <name evidence="9" type="ordered locus">PCC8801_2511</name>
</gene>
<dbReference type="HOGENOM" id="CLU_939548_0_0_3"/>
<evidence type="ECO:0000256" key="5">
    <source>
        <dbReference type="ARBA" id="ARBA00022801"/>
    </source>
</evidence>
<dbReference type="OrthoDB" id="505165at2"/>
<keyword evidence="6 8" id="KW-1133">Transmembrane helix</keyword>
<evidence type="ECO:0000256" key="6">
    <source>
        <dbReference type="ARBA" id="ARBA00022989"/>
    </source>
</evidence>
<dbReference type="KEGG" id="cyp:PCC8801_2511"/>
<dbReference type="eggNOG" id="ENOG502Z7PP">
    <property type="taxonomic scope" value="Bacteria"/>
</dbReference>
<protein>
    <submittedName>
        <fullName evidence="9">Eight transmembrane protein EpsH</fullName>
    </submittedName>
</protein>
<reference evidence="10" key="1">
    <citation type="journal article" date="2011" name="MBio">
        <title>Novel metabolic attributes of the genus Cyanothece, comprising a group of unicellular nitrogen-fixing Cyanobacteria.</title>
        <authorList>
            <person name="Bandyopadhyay A."/>
            <person name="Elvitigala T."/>
            <person name="Welsh E."/>
            <person name="Stockel J."/>
            <person name="Liberton M."/>
            <person name="Min H."/>
            <person name="Sherman L.A."/>
            <person name="Pakrasi H.B."/>
        </authorList>
    </citation>
    <scope>NUCLEOTIDE SEQUENCE [LARGE SCALE GENOMIC DNA]</scope>
    <source>
        <strain evidence="10">PCC 8801</strain>
    </source>
</reference>
<evidence type="ECO:0000256" key="3">
    <source>
        <dbReference type="ARBA" id="ARBA00022670"/>
    </source>
</evidence>
<dbReference type="Proteomes" id="UP000008204">
    <property type="component" value="Chromosome"/>
</dbReference>
<evidence type="ECO:0000313" key="10">
    <source>
        <dbReference type="Proteomes" id="UP000008204"/>
    </source>
</evidence>
<keyword evidence="10" id="KW-1185">Reference proteome</keyword>
<evidence type="ECO:0000256" key="8">
    <source>
        <dbReference type="SAM" id="Phobius"/>
    </source>
</evidence>
<dbReference type="NCBIfam" id="TIGR04178">
    <property type="entry name" value="exo_archaeo"/>
    <property type="match status" value="1"/>
</dbReference>
<dbReference type="STRING" id="41431.PCC8801_2511"/>
<feature type="transmembrane region" description="Helical" evidence="8">
    <location>
        <begin position="48"/>
        <end position="66"/>
    </location>
</feature>
<evidence type="ECO:0000313" key="9">
    <source>
        <dbReference type="EMBL" id="ACK66519.1"/>
    </source>
</evidence>
<dbReference type="InterPro" id="IPR013426">
    <property type="entry name" value="EpsH-like"/>
</dbReference>
<keyword evidence="2" id="KW-1003">Cell membrane</keyword>
<keyword evidence="5" id="KW-0378">Hydrolase</keyword>
<feature type="transmembrane region" description="Helical" evidence="8">
    <location>
        <begin position="15"/>
        <end position="36"/>
    </location>
</feature>
<dbReference type="EMBL" id="CP001287">
    <property type="protein sequence ID" value="ACK66519.1"/>
    <property type="molecule type" value="Genomic_DNA"/>
</dbReference>
<feature type="transmembrane region" description="Helical" evidence="8">
    <location>
        <begin position="149"/>
        <end position="168"/>
    </location>
</feature>
<dbReference type="NCBIfam" id="TIGR04156">
    <property type="entry name" value="cyanoexo_CrtB"/>
    <property type="match status" value="1"/>
</dbReference>
<name>B7K3X9_RIPO1</name>
<evidence type="ECO:0000256" key="1">
    <source>
        <dbReference type="ARBA" id="ARBA00004651"/>
    </source>
</evidence>
<feature type="transmembrane region" description="Helical" evidence="8">
    <location>
        <begin position="266"/>
        <end position="282"/>
    </location>
</feature>
<dbReference type="AlphaFoldDB" id="B7K3X9"/>
<feature type="transmembrane region" description="Helical" evidence="8">
    <location>
        <begin position="188"/>
        <end position="209"/>
    </location>
</feature>
<keyword evidence="4 8" id="KW-0812">Transmembrane</keyword>
<feature type="transmembrane region" description="Helical" evidence="8">
    <location>
        <begin position="124"/>
        <end position="142"/>
    </location>
</feature>
<dbReference type="InterPro" id="IPR019127">
    <property type="entry name" value="Exosortase"/>
</dbReference>
<feature type="transmembrane region" description="Helical" evidence="8">
    <location>
        <begin position="86"/>
        <end position="118"/>
    </location>
</feature>
<dbReference type="RefSeq" id="WP_012595786.1">
    <property type="nucleotide sequence ID" value="NC_011726.1"/>
</dbReference>
<keyword evidence="7 8" id="KW-0472">Membrane</keyword>
<accession>B7K3X9</accession>
<feature type="transmembrane region" description="Helical" evidence="8">
    <location>
        <begin position="221"/>
        <end position="246"/>
    </location>
</feature>
<keyword evidence="3" id="KW-0645">Protease</keyword>
<dbReference type="InterPro" id="IPR026392">
    <property type="entry name" value="Exo/Archaeosortase_dom"/>
</dbReference>
<dbReference type="Pfam" id="PF09721">
    <property type="entry name" value="Exosortase_EpsH"/>
    <property type="match status" value="1"/>
</dbReference>